<dbReference type="AlphaFoldDB" id="A0A6J6PNP8"/>
<keyword evidence="3" id="KW-0689">Ribosomal protein</keyword>
<dbReference type="InterPro" id="IPR020930">
    <property type="entry name" value="Ribosomal_uL5_bac-type"/>
</dbReference>
<dbReference type="HAMAP" id="MF_01334">
    <property type="entry name" value="Ribosomal_bL25_CTC"/>
    <property type="match status" value="1"/>
</dbReference>
<dbReference type="Gene3D" id="2.40.240.10">
    <property type="entry name" value="Ribosomal Protein L25, Chain P"/>
    <property type="match status" value="1"/>
</dbReference>
<evidence type="ECO:0000259" key="6">
    <source>
        <dbReference type="Pfam" id="PF01386"/>
    </source>
</evidence>
<evidence type="ECO:0000256" key="5">
    <source>
        <dbReference type="SAM" id="MobiDB-lite"/>
    </source>
</evidence>
<dbReference type="PANTHER" id="PTHR33284">
    <property type="entry name" value="RIBOSOMAL PROTEIN L25/GLN-TRNA SYNTHETASE, ANTI-CODON-BINDING DOMAIN-CONTAINING PROTEIN"/>
    <property type="match status" value="1"/>
</dbReference>
<dbReference type="GO" id="GO:0008097">
    <property type="term" value="F:5S rRNA binding"/>
    <property type="evidence" value="ECO:0007669"/>
    <property type="project" value="InterPro"/>
</dbReference>
<dbReference type="InterPro" id="IPR037121">
    <property type="entry name" value="Ribosomal_bL25_C"/>
</dbReference>
<dbReference type="Pfam" id="PF14693">
    <property type="entry name" value="Ribosomal_TL5_C"/>
    <property type="match status" value="1"/>
</dbReference>
<evidence type="ECO:0000256" key="3">
    <source>
        <dbReference type="ARBA" id="ARBA00022980"/>
    </source>
</evidence>
<keyword evidence="4" id="KW-0687">Ribonucleoprotein</keyword>
<dbReference type="SUPFAM" id="SSF50715">
    <property type="entry name" value="Ribosomal protein L25-like"/>
    <property type="match status" value="1"/>
</dbReference>
<feature type="domain" description="Large ribosomal subunit protein bL25 L25" evidence="6">
    <location>
        <begin position="11"/>
        <end position="97"/>
    </location>
</feature>
<dbReference type="Pfam" id="PF01386">
    <property type="entry name" value="Ribosomal_L25p"/>
    <property type="match status" value="1"/>
</dbReference>
<keyword evidence="2" id="KW-0694">RNA-binding</keyword>
<evidence type="ECO:0000256" key="4">
    <source>
        <dbReference type="ARBA" id="ARBA00023274"/>
    </source>
</evidence>
<evidence type="ECO:0000256" key="1">
    <source>
        <dbReference type="ARBA" id="ARBA00022730"/>
    </source>
</evidence>
<proteinExistence type="inferred from homology"/>
<gene>
    <name evidence="8" type="ORF">UFOPK2399_01371</name>
</gene>
<dbReference type="Gene3D" id="2.170.120.20">
    <property type="entry name" value="Ribosomal protein L25, beta domain"/>
    <property type="match status" value="1"/>
</dbReference>
<keyword evidence="1" id="KW-0699">rRNA-binding</keyword>
<dbReference type="CDD" id="cd00495">
    <property type="entry name" value="Ribosomal_L25_TL5_CTC"/>
    <property type="match status" value="1"/>
</dbReference>
<dbReference type="PANTHER" id="PTHR33284:SF1">
    <property type="entry name" value="RIBOSOMAL PROTEIN L25_GLN-TRNA SYNTHETASE, ANTI-CODON-BINDING DOMAIN-CONTAINING PROTEIN"/>
    <property type="match status" value="1"/>
</dbReference>
<organism evidence="8">
    <name type="scientific">freshwater metagenome</name>
    <dbReference type="NCBI Taxonomy" id="449393"/>
    <lineage>
        <taxon>unclassified sequences</taxon>
        <taxon>metagenomes</taxon>
        <taxon>ecological metagenomes</taxon>
    </lineage>
</organism>
<evidence type="ECO:0000259" key="7">
    <source>
        <dbReference type="Pfam" id="PF14693"/>
    </source>
</evidence>
<dbReference type="InterPro" id="IPR029751">
    <property type="entry name" value="Ribosomal_L25_dom"/>
</dbReference>
<dbReference type="InterPro" id="IPR020056">
    <property type="entry name" value="Rbsml_bL25/Gln-tRNA_synth_N"/>
</dbReference>
<protein>
    <submittedName>
        <fullName evidence="8">Unannotated protein</fullName>
    </submittedName>
</protein>
<dbReference type="InterPro" id="IPR020057">
    <property type="entry name" value="Ribosomal_bL25_b-dom"/>
</dbReference>
<evidence type="ECO:0000313" key="8">
    <source>
        <dbReference type="EMBL" id="CAB4701180.1"/>
    </source>
</evidence>
<name>A0A6J6PNP8_9ZZZZ</name>
<dbReference type="GO" id="GO:0006412">
    <property type="term" value="P:translation"/>
    <property type="evidence" value="ECO:0007669"/>
    <property type="project" value="InterPro"/>
</dbReference>
<sequence>MAGVGTRVKITVAERTKLGSAETRRLRATGQIPGVIYGQNTPVAIAVAATDLRAALTTSAGLHAVLDVVVDTGASHSVVVKDYQVDKVRGTMTHIDLMEVNLDLVIQTTVHVNIVGEAPGAKQGGTLSHGPTDIHVEARPLDVPEQIDIDVSVLGLGDAIRISDLSSYSGVTFLDDPDTVLASVTSYAGAEDGADEGEGEADAVAEADTAEPEAEAAGDDAEADADAAE</sequence>
<dbReference type="NCBIfam" id="TIGR00731">
    <property type="entry name" value="bL25_bact_ctc"/>
    <property type="match status" value="1"/>
</dbReference>
<dbReference type="GO" id="GO:0003735">
    <property type="term" value="F:structural constituent of ribosome"/>
    <property type="evidence" value="ECO:0007669"/>
    <property type="project" value="InterPro"/>
</dbReference>
<dbReference type="EMBL" id="CAEZXP010000004">
    <property type="protein sequence ID" value="CAB4701180.1"/>
    <property type="molecule type" value="Genomic_DNA"/>
</dbReference>
<evidence type="ECO:0000256" key="2">
    <source>
        <dbReference type="ARBA" id="ARBA00022884"/>
    </source>
</evidence>
<accession>A0A6J6PNP8</accession>
<reference evidence="8" key="1">
    <citation type="submission" date="2020-05" db="EMBL/GenBank/DDBJ databases">
        <authorList>
            <person name="Chiriac C."/>
            <person name="Salcher M."/>
            <person name="Ghai R."/>
            <person name="Kavagutti S V."/>
        </authorList>
    </citation>
    <scope>NUCLEOTIDE SEQUENCE</scope>
</reference>
<dbReference type="InterPro" id="IPR001021">
    <property type="entry name" value="Ribosomal_bL25_long"/>
</dbReference>
<feature type="region of interest" description="Disordered" evidence="5">
    <location>
        <begin position="185"/>
        <end position="229"/>
    </location>
</feature>
<dbReference type="GO" id="GO:0022625">
    <property type="term" value="C:cytosolic large ribosomal subunit"/>
    <property type="evidence" value="ECO:0007669"/>
    <property type="project" value="TreeGrafter"/>
</dbReference>
<dbReference type="InterPro" id="IPR011035">
    <property type="entry name" value="Ribosomal_bL25/Gln-tRNA_synth"/>
</dbReference>
<feature type="compositionally biased region" description="Acidic residues" evidence="5">
    <location>
        <begin position="192"/>
        <end position="229"/>
    </location>
</feature>
<feature type="domain" description="Large ribosomal subunit protein bL25 beta" evidence="7">
    <location>
        <begin position="106"/>
        <end position="185"/>
    </location>
</feature>